<sequence length="115" mass="13659">MFRWWKKPKLPSELIKLCKRIELSAEYFEAIDHSLPEDEACAEDAREMLAIIRRGEKENWKDWYELSSVERGFRDRYEKLHDGILRPGDVISFDDQMSPSKGWQDYARSFEDGGL</sequence>
<name>A0A6A4RPQ7_9RHOB</name>
<reference evidence="1 2" key="1">
    <citation type="submission" date="2019-12" db="EMBL/GenBank/DDBJ databases">
        <authorList>
            <person name="Zhang Y.-J."/>
        </authorList>
    </citation>
    <scope>NUCLEOTIDE SEQUENCE [LARGE SCALE GENOMIC DNA]</scope>
    <source>
        <strain evidence="1 2">H18S-6</strain>
    </source>
</reference>
<dbReference type="Proteomes" id="UP000441586">
    <property type="component" value="Unassembled WGS sequence"/>
</dbReference>
<dbReference type="RefSeq" id="WP_158976560.1">
    <property type="nucleotide sequence ID" value="NZ_WSFO01000001.1"/>
</dbReference>
<accession>A0A6A4RPQ7</accession>
<evidence type="ECO:0000313" key="1">
    <source>
        <dbReference type="EMBL" id="KAE9632522.1"/>
    </source>
</evidence>
<gene>
    <name evidence="1" type="ORF">GP644_01740</name>
</gene>
<dbReference type="EMBL" id="WSFO01000001">
    <property type="protein sequence ID" value="KAE9632522.1"/>
    <property type="molecule type" value="Genomic_DNA"/>
</dbReference>
<protein>
    <submittedName>
        <fullName evidence="1">Uncharacterized protein</fullName>
    </submittedName>
</protein>
<organism evidence="1 2">
    <name type="scientific">Parasedimentitalea maritima</name>
    <dbReference type="NCBI Taxonomy" id="2578117"/>
    <lineage>
        <taxon>Bacteria</taxon>
        <taxon>Pseudomonadati</taxon>
        <taxon>Pseudomonadota</taxon>
        <taxon>Alphaproteobacteria</taxon>
        <taxon>Rhodobacterales</taxon>
        <taxon>Paracoccaceae</taxon>
        <taxon>Parasedimentitalea</taxon>
    </lineage>
</organism>
<comment type="caution">
    <text evidence="1">The sequence shown here is derived from an EMBL/GenBank/DDBJ whole genome shotgun (WGS) entry which is preliminary data.</text>
</comment>
<dbReference type="AlphaFoldDB" id="A0A6A4RPQ7"/>
<proteinExistence type="predicted"/>
<evidence type="ECO:0000313" key="2">
    <source>
        <dbReference type="Proteomes" id="UP000441586"/>
    </source>
</evidence>